<reference evidence="9" key="1">
    <citation type="submission" date="2022-11" db="EMBL/GenBank/DDBJ databases">
        <authorList>
            <person name="Kikuchi T."/>
        </authorList>
    </citation>
    <scope>NUCLEOTIDE SEQUENCE</scope>
    <source>
        <strain evidence="9">PS1010</strain>
    </source>
</reference>
<comment type="cofactor">
    <cofactor evidence="1">
        <name>Mn(2+)</name>
        <dbReference type="ChEBI" id="CHEBI:29035"/>
    </cofactor>
</comment>
<dbReference type="GO" id="GO:0046872">
    <property type="term" value="F:metal ion binding"/>
    <property type="evidence" value="ECO:0007669"/>
    <property type="project" value="UniProtKB-KW"/>
</dbReference>
<dbReference type="InterPro" id="IPR000086">
    <property type="entry name" value="NUDIX_hydrolase_dom"/>
</dbReference>
<keyword evidence="7" id="KW-0464">Manganese</keyword>
<evidence type="ECO:0000259" key="8">
    <source>
        <dbReference type="PROSITE" id="PS51462"/>
    </source>
</evidence>
<dbReference type="Pfam" id="PF00293">
    <property type="entry name" value="NUDIX"/>
    <property type="match status" value="1"/>
</dbReference>
<evidence type="ECO:0000256" key="7">
    <source>
        <dbReference type="ARBA" id="ARBA00023211"/>
    </source>
</evidence>
<protein>
    <recommendedName>
        <fullName evidence="8">Nudix hydrolase domain-containing protein</fullName>
    </recommendedName>
</protein>
<dbReference type="Gene3D" id="3.90.79.10">
    <property type="entry name" value="Nucleoside Triphosphate Pyrophosphohydrolase"/>
    <property type="match status" value="1"/>
</dbReference>
<organism evidence="9 10">
    <name type="scientific">Caenorhabditis angaria</name>
    <dbReference type="NCBI Taxonomy" id="860376"/>
    <lineage>
        <taxon>Eukaryota</taxon>
        <taxon>Metazoa</taxon>
        <taxon>Ecdysozoa</taxon>
        <taxon>Nematoda</taxon>
        <taxon>Chromadorea</taxon>
        <taxon>Rhabditida</taxon>
        <taxon>Rhabditina</taxon>
        <taxon>Rhabditomorpha</taxon>
        <taxon>Rhabditoidea</taxon>
        <taxon>Rhabditidae</taxon>
        <taxon>Peloderinae</taxon>
        <taxon>Caenorhabditis</taxon>
    </lineage>
</organism>
<evidence type="ECO:0000313" key="10">
    <source>
        <dbReference type="Proteomes" id="UP001152747"/>
    </source>
</evidence>
<dbReference type="CDD" id="cd18870">
    <property type="entry name" value="NUDIX_AcylCoAdiphos_Nudt19"/>
    <property type="match status" value="1"/>
</dbReference>
<dbReference type="Proteomes" id="UP001152747">
    <property type="component" value="Unassembled WGS sequence"/>
</dbReference>
<keyword evidence="6" id="KW-0460">Magnesium</keyword>
<dbReference type="InterPro" id="IPR039121">
    <property type="entry name" value="NUDT19"/>
</dbReference>
<keyword evidence="10" id="KW-1185">Reference proteome</keyword>
<dbReference type="GO" id="GO:0016818">
    <property type="term" value="F:hydrolase activity, acting on acid anhydrides, in phosphorus-containing anhydrides"/>
    <property type="evidence" value="ECO:0007669"/>
    <property type="project" value="InterPro"/>
</dbReference>
<name>A0A9P1I8B6_9PELO</name>
<proteinExistence type="inferred from homology"/>
<evidence type="ECO:0000256" key="3">
    <source>
        <dbReference type="ARBA" id="ARBA00005582"/>
    </source>
</evidence>
<comment type="caution">
    <text evidence="9">The sequence shown here is derived from an EMBL/GenBank/DDBJ whole genome shotgun (WGS) entry which is preliminary data.</text>
</comment>
<dbReference type="PROSITE" id="PS51462">
    <property type="entry name" value="NUDIX"/>
    <property type="match status" value="1"/>
</dbReference>
<evidence type="ECO:0000256" key="6">
    <source>
        <dbReference type="ARBA" id="ARBA00022842"/>
    </source>
</evidence>
<dbReference type="AlphaFoldDB" id="A0A9P1I8B6"/>
<evidence type="ECO:0000256" key="2">
    <source>
        <dbReference type="ARBA" id="ARBA00001946"/>
    </source>
</evidence>
<accession>A0A9P1I8B6</accession>
<dbReference type="EMBL" id="CANHGI010000001">
    <property type="protein sequence ID" value="CAI5438640.1"/>
    <property type="molecule type" value="Genomic_DNA"/>
</dbReference>
<dbReference type="InterPro" id="IPR015797">
    <property type="entry name" value="NUDIX_hydrolase-like_dom_sf"/>
</dbReference>
<dbReference type="GO" id="GO:0005739">
    <property type="term" value="C:mitochondrion"/>
    <property type="evidence" value="ECO:0007669"/>
    <property type="project" value="TreeGrafter"/>
</dbReference>
<dbReference type="SUPFAM" id="SSF55811">
    <property type="entry name" value="Nudix"/>
    <property type="match status" value="1"/>
</dbReference>
<dbReference type="OrthoDB" id="1695362at2759"/>
<gene>
    <name evidence="9" type="ORF">CAMP_LOCUS1277</name>
</gene>
<comment type="similarity">
    <text evidence="3">Belongs to the Nudix hydrolase family.</text>
</comment>
<feature type="domain" description="Nudix hydrolase" evidence="8">
    <location>
        <begin position="9"/>
        <end position="182"/>
    </location>
</feature>
<keyword evidence="5" id="KW-0378">Hydrolase</keyword>
<evidence type="ECO:0000256" key="5">
    <source>
        <dbReference type="ARBA" id="ARBA00022801"/>
    </source>
</evidence>
<evidence type="ECO:0000313" key="9">
    <source>
        <dbReference type="EMBL" id="CAI5438640.1"/>
    </source>
</evidence>
<evidence type="ECO:0000256" key="4">
    <source>
        <dbReference type="ARBA" id="ARBA00022723"/>
    </source>
</evidence>
<evidence type="ECO:0000256" key="1">
    <source>
        <dbReference type="ARBA" id="ARBA00001936"/>
    </source>
</evidence>
<dbReference type="PANTHER" id="PTHR12318:SF0">
    <property type="entry name" value="ACYL-COENZYME A DIPHOSPHATASE NUDT19"/>
    <property type="match status" value="1"/>
</dbReference>
<dbReference type="PANTHER" id="PTHR12318">
    <property type="entry name" value="TESTOSTERONE-REGULATED PROTEIN RP2"/>
    <property type="match status" value="1"/>
</dbReference>
<sequence>MCLGKLTTTWKSASSIILASTKSRRILMLKRGNTASFMPNSMVFPGGIVEKSDAKFGEQYRIAAIRELFEESGVLLTKNGFETSDGNEDLKKIKMDIVKNSDIFENFKNKIDADQLIEWDTFLTPATNPKRFFTKFFVALVEDEPQIDLCTSEMSEYVWVDPLECVKNAFDGKFTLPPPQVYELTRLSQVNDWKKLENFGNTKQVICPQPIKTISQNSITNTFPGDYLYIDSDCFNQPLRQLPSEEIAVFKDKPTHRATYQSKPIYTKCEIYQHNLESKFRENFHQFETHSKYL</sequence>
<comment type="cofactor">
    <cofactor evidence="2">
        <name>Mg(2+)</name>
        <dbReference type="ChEBI" id="CHEBI:18420"/>
    </cofactor>
</comment>
<keyword evidence="4" id="KW-0479">Metal-binding</keyword>